<feature type="domain" description="Helicase ATP-binding" evidence="8">
    <location>
        <begin position="156"/>
        <end position="382"/>
    </location>
</feature>
<dbReference type="InterPro" id="IPR011545">
    <property type="entry name" value="DEAD/DEAH_box_helicase_dom"/>
</dbReference>
<accession>A0A1B0CEF3</accession>
<dbReference type="PROSITE" id="PS51192">
    <property type="entry name" value="HELICASE_ATP_BIND_1"/>
    <property type="match status" value="1"/>
</dbReference>
<dbReference type="AlphaFoldDB" id="A0A1B0CEF3"/>
<dbReference type="PROSITE" id="PS51194">
    <property type="entry name" value="HELICASE_CTER"/>
    <property type="match status" value="1"/>
</dbReference>
<dbReference type="CDD" id="cd18787">
    <property type="entry name" value="SF2_C_DEAD"/>
    <property type="match status" value="1"/>
</dbReference>
<evidence type="ECO:0000256" key="6">
    <source>
        <dbReference type="PROSITE-ProRule" id="PRU00552"/>
    </source>
</evidence>
<dbReference type="EMBL" id="AJWK01008835">
    <property type="status" value="NOT_ANNOTATED_CDS"/>
    <property type="molecule type" value="Genomic_DNA"/>
</dbReference>
<proteinExistence type="predicted"/>
<dbReference type="EC" id="3.6.4.13" evidence="1"/>
<dbReference type="VEuPathDB" id="VectorBase:LLONM1_005799"/>
<evidence type="ECO:0000259" key="9">
    <source>
        <dbReference type="PROSITE" id="PS51194"/>
    </source>
</evidence>
<dbReference type="Gene3D" id="3.40.50.300">
    <property type="entry name" value="P-loop containing nucleotide triphosphate hydrolases"/>
    <property type="match status" value="2"/>
</dbReference>
<dbReference type="InterPro" id="IPR014014">
    <property type="entry name" value="RNA_helicase_DEAD_Q_motif"/>
</dbReference>
<feature type="compositionally biased region" description="Basic residues" evidence="7">
    <location>
        <begin position="702"/>
        <end position="716"/>
    </location>
</feature>
<evidence type="ECO:0000256" key="4">
    <source>
        <dbReference type="ARBA" id="ARBA00022806"/>
    </source>
</evidence>
<dbReference type="GO" id="GO:0016787">
    <property type="term" value="F:hydrolase activity"/>
    <property type="evidence" value="ECO:0007669"/>
    <property type="project" value="UniProtKB-KW"/>
</dbReference>
<dbReference type="PANTHER" id="PTHR47959">
    <property type="entry name" value="ATP-DEPENDENT RNA HELICASE RHLE-RELATED"/>
    <property type="match status" value="1"/>
</dbReference>
<evidence type="ECO:0000256" key="3">
    <source>
        <dbReference type="ARBA" id="ARBA00022801"/>
    </source>
</evidence>
<dbReference type="CDD" id="cd17946">
    <property type="entry name" value="DEADc_DDX24"/>
    <property type="match status" value="1"/>
</dbReference>
<dbReference type="SMART" id="SM00490">
    <property type="entry name" value="HELICc"/>
    <property type="match status" value="1"/>
</dbReference>
<dbReference type="GO" id="GO:0005829">
    <property type="term" value="C:cytosol"/>
    <property type="evidence" value="ECO:0007669"/>
    <property type="project" value="TreeGrafter"/>
</dbReference>
<dbReference type="InterPro" id="IPR027417">
    <property type="entry name" value="P-loop_NTPase"/>
</dbReference>
<sequence length="733" mass="83686">MKISGKKRKNQWKEVKIAGHLATDDTIGNLEGFIGLEVLENYDNSFVVKGKSGKKRKVRDDEEDKRKSKKKNKKSIRQNIVEESSSEVDEDEEEEDKDSNIGRFVRISQDSGQMEDLLDIDDLEEWQNFGLKEPLLQAIAENGFKKPTEIQRLTLPAAIMGRRDILGAAETGSGKTLAFGLPILNGILELKEREMQNSNAKLRKNVEIVRNRKDRDNLTPPPEELSDEEENGESVGPEKRLYALILTPTRELAVQVRDHIKAMAVHTGIRTVGIFGGLALVKQVRLLRQCPEIVVATPGRFWELLKEGNSHLNKVDDISFLAIDETDRMMEKGHFDELTHLLERINRNVEKKAQRQNFVFSATLTLVHDLPEYVKFKSLGRGKKAQKITSEKKLESLIEILGISQPKVVDISKERGTAEQLTECRIVCSLTEKDFYLYYFLQCHPGRTMVFCNSIDCVRRLAHLFGLLNCRALPLHASMAQKQRLKNLDRFRQDPEGLLIATDVAARGLDIPQVQHVIHYQVPRTSENYVHRSGRTARATNEGITILLMEPGEVDNYSRLCRTLGRSEDLPVFPVTQRYLAAVKERVNLAREVDEMDLRERRTQKETGWREKAARELEVLITDSESDDEGKQTKQRHAIEKKYLKEKRNQLNKLLSTPLFPKGYSYKYPTAGGQLEMPTLGGQDAVKVMKEAIQRGKESSKVIRKAMKSKQGKKQKKQNEEKKEKVKKVPGQF</sequence>
<evidence type="ECO:0000259" key="10">
    <source>
        <dbReference type="PROSITE" id="PS51195"/>
    </source>
</evidence>
<dbReference type="GO" id="GO:0005524">
    <property type="term" value="F:ATP binding"/>
    <property type="evidence" value="ECO:0007669"/>
    <property type="project" value="UniProtKB-KW"/>
</dbReference>
<dbReference type="GO" id="GO:0003724">
    <property type="term" value="F:RNA helicase activity"/>
    <property type="evidence" value="ECO:0007669"/>
    <property type="project" value="UniProtKB-EC"/>
</dbReference>
<organism evidence="11 12">
    <name type="scientific">Lutzomyia longipalpis</name>
    <name type="common">Sand fly</name>
    <dbReference type="NCBI Taxonomy" id="7200"/>
    <lineage>
        <taxon>Eukaryota</taxon>
        <taxon>Metazoa</taxon>
        <taxon>Ecdysozoa</taxon>
        <taxon>Arthropoda</taxon>
        <taxon>Hexapoda</taxon>
        <taxon>Insecta</taxon>
        <taxon>Pterygota</taxon>
        <taxon>Neoptera</taxon>
        <taxon>Endopterygota</taxon>
        <taxon>Diptera</taxon>
        <taxon>Nematocera</taxon>
        <taxon>Psychodoidea</taxon>
        <taxon>Psychodidae</taxon>
        <taxon>Lutzomyia</taxon>
        <taxon>Lutzomyia</taxon>
    </lineage>
</organism>
<dbReference type="PANTHER" id="PTHR47959:SF1">
    <property type="entry name" value="ATP-DEPENDENT RNA HELICASE DBPA"/>
    <property type="match status" value="1"/>
</dbReference>
<feature type="short sequence motif" description="Q motif" evidence="6">
    <location>
        <begin position="124"/>
        <end position="152"/>
    </location>
</feature>
<keyword evidence="4" id="KW-0347">Helicase</keyword>
<feature type="domain" description="Helicase C-terminal" evidence="9">
    <location>
        <begin position="436"/>
        <end position="604"/>
    </location>
</feature>
<feature type="compositionally biased region" description="Acidic residues" evidence="7">
    <location>
        <begin position="84"/>
        <end position="97"/>
    </location>
</feature>
<reference evidence="11" key="1">
    <citation type="submission" date="2020-05" db="UniProtKB">
        <authorList>
            <consortium name="EnsemblMetazoa"/>
        </authorList>
    </citation>
    <scope>IDENTIFICATION</scope>
    <source>
        <strain evidence="11">Jacobina</strain>
    </source>
</reference>
<dbReference type="GO" id="GO:0003676">
    <property type="term" value="F:nucleic acid binding"/>
    <property type="evidence" value="ECO:0007669"/>
    <property type="project" value="InterPro"/>
</dbReference>
<dbReference type="Pfam" id="PF00271">
    <property type="entry name" value="Helicase_C"/>
    <property type="match status" value="1"/>
</dbReference>
<evidence type="ECO:0000259" key="8">
    <source>
        <dbReference type="PROSITE" id="PS51192"/>
    </source>
</evidence>
<evidence type="ECO:0000256" key="1">
    <source>
        <dbReference type="ARBA" id="ARBA00012552"/>
    </source>
</evidence>
<evidence type="ECO:0000313" key="12">
    <source>
        <dbReference type="Proteomes" id="UP000092461"/>
    </source>
</evidence>
<dbReference type="SMART" id="SM00487">
    <property type="entry name" value="DEXDc"/>
    <property type="match status" value="1"/>
</dbReference>
<feature type="region of interest" description="Disordered" evidence="7">
    <location>
        <begin position="51"/>
        <end position="103"/>
    </location>
</feature>
<keyword evidence="5" id="KW-0067">ATP-binding</keyword>
<keyword evidence="2" id="KW-0547">Nucleotide-binding</keyword>
<keyword evidence="12" id="KW-1185">Reference proteome</keyword>
<evidence type="ECO:0000256" key="5">
    <source>
        <dbReference type="ARBA" id="ARBA00022840"/>
    </source>
</evidence>
<evidence type="ECO:0000256" key="2">
    <source>
        <dbReference type="ARBA" id="ARBA00022741"/>
    </source>
</evidence>
<feature type="compositionally biased region" description="Basic residues" evidence="7">
    <location>
        <begin position="67"/>
        <end position="76"/>
    </location>
</feature>
<evidence type="ECO:0000256" key="7">
    <source>
        <dbReference type="SAM" id="MobiDB-lite"/>
    </source>
</evidence>
<dbReference type="EnsemblMetazoa" id="LLOJ002723-RA">
    <property type="protein sequence ID" value="LLOJ002723-PA"/>
    <property type="gene ID" value="LLOJ002723"/>
</dbReference>
<dbReference type="InterPro" id="IPR050079">
    <property type="entry name" value="DEAD_box_RNA_helicase"/>
</dbReference>
<feature type="domain" description="DEAD-box RNA helicase Q" evidence="10">
    <location>
        <begin position="124"/>
        <end position="152"/>
    </location>
</feature>
<dbReference type="VEuPathDB" id="VectorBase:LLOJ002723"/>
<dbReference type="SUPFAM" id="SSF52540">
    <property type="entry name" value="P-loop containing nucleoside triphosphate hydrolases"/>
    <property type="match status" value="2"/>
</dbReference>
<evidence type="ECO:0000313" key="11">
    <source>
        <dbReference type="EnsemblMetazoa" id="LLOJ002723-PA"/>
    </source>
</evidence>
<feature type="region of interest" description="Disordered" evidence="7">
    <location>
        <begin position="212"/>
        <end position="235"/>
    </location>
</feature>
<name>A0A1B0CEF3_LUTLO</name>
<keyword evidence="3" id="KW-0378">Hydrolase</keyword>
<feature type="region of interest" description="Disordered" evidence="7">
    <location>
        <begin position="694"/>
        <end position="733"/>
    </location>
</feature>
<protein>
    <recommendedName>
        <fullName evidence="1">RNA helicase</fullName>
        <ecNumber evidence="1">3.6.4.13</ecNumber>
    </recommendedName>
</protein>
<dbReference type="Pfam" id="PF00270">
    <property type="entry name" value="DEAD"/>
    <property type="match status" value="1"/>
</dbReference>
<dbReference type="Proteomes" id="UP000092461">
    <property type="component" value="Unassembled WGS sequence"/>
</dbReference>
<dbReference type="InterPro" id="IPR014001">
    <property type="entry name" value="Helicase_ATP-bd"/>
</dbReference>
<dbReference type="InterPro" id="IPR001650">
    <property type="entry name" value="Helicase_C-like"/>
</dbReference>
<dbReference type="PROSITE" id="PS51195">
    <property type="entry name" value="Q_MOTIF"/>
    <property type="match status" value="1"/>
</dbReference>